<keyword evidence="1" id="KW-1133">Transmembrane helix</keyword>
<keyword evidence="1" id="KW-0812">Transmembrane</keyword>
<proteinExistence type="predicted"/>
<sequence length="155" mass="18114">MQPIQVYQFLVLILTLTVTSVVPLQCVKAFYDQDNYYKIYCFKDREGISSIKLTNNITIEKVKSTNNEACFKIVKPQETIHEITCMKRLEESCLGDNEVHPTKWTEESDITKCKKSRYVNELYRGIKNGNLTVIFEVDVVLYSIMYVPNEQPKRE</sequence>
<dbReference type="EnsemblMetazoa" id="XM_050642725.1">
    <property type="protein sequence ID" value="XP_050498682.1"/>
    <property type="gene ID" value="LOC114349488"/>
</dbReference>
<reference evidence="4" key="1">
    <citation type="submission" date="2025-04" db="UniProtKB">
        <authorList>
            <consortium name="RefSeq"/>
        </authorList>
    </citation>
    <scope>IDENTIFICATION</scope>
    <source>
        <tissue evidence="4">Whole insect</tissue>
    </source>
</reference>
<accession>A0A6P7HJA9</accession>
<protein>
    <submittedName>
        <fullName evidence="4">Uncharacterized protein LOC114349488 isoform X3</fullName>
    </submittedName>
</protein>
<name>A0A6P7HJA9_DIAVI</name>
<evidence type="ECO:0000313" key="3">
    <source>
        <dbReference type="Proteomes" id="UP001652700"/>
    </source>
</evidence>
<keyword evidence="3" id="KW-1185">Reference proteome</keyword>
<evidence type="ECO:0000256" key="1">
    <source>
        <dbReference type="SAM" id="Phobius"/>
    </source>
</evidence>
<dbReference type="GeneID" id="114349488"/>
<keyword evidence="1" id="KW-0472">Membrane</keyword>
<dbReference type="RefSeq" id="XP_028155675.1">
    <property type="nucleotide sequence ID" value="XM_028299874.1"/>
</dbReference>
<feature type="transmembrane region" description="Helical" evidence="1">
    <location>
        <begin position="6"/>
        <end position="27"/>
    </location>
</feature>
<reference evidence="2" key="2">
    <citation type="submission" date="2025-05" db="UniProtKB">
        <authorList>
            <consortium name="EnsemblMetazoa"/>
        </authorList>
    </citation>
    <scope>IDENTIFICATION</scope>
</reference>
<organism evidence="4">
    <name type="scientific">Diabrotica virgifera virgifera</name>
    <name type="common">western corn rootworm</name>
    <dbReference type="NCBI Taxonomy" id="50390"/>
    <lineage>
        <taxon>Eukaryota</taxon>
        <taxon>Metazoa</taxon>
        <taxon>Ecdysozoa</taxon>
        <taxon>Arthropoda</taxon>
        <taxon>Hexapoda</taxon>
        <taxon>Insecta</taxon>
        <taxon>Pterygota</taxon>
        <taxon>Neoptera</taxon>
        <taxon>Endopterygota</taxon>
        <taxon>Coleoptera</taxon>
        <taxon>Polyphaga</taxon>
        <taxon>Cucujiformia</taxon>
        <taxon>Chrysomeloidea</taxon>
        <taxon>Chrysomelidae</taxon>
        <taxon>Galerucinae</taxon>
        <taxon>Diabroticina</taxon>
        <taxon>Diabroticites</taxon>
        <taxon>Diabrotica</taxon>
    </lineage>
</organism>
<evidence type="ECO:0000313" key="2">
    <source>
        <dbReference type="EnsemblMetazoa" id="XP_050498682.1"/>
    </source>
</evidence>
<dbReference type="AlphaFoldDB" id="A0A6P7HJA9"/>
<gene>
    <name evidence="4" type="primary">LOC114349488</name>
</gene>
<dbReference type="OrthoDB" id="6772584at2759"/>
<evidence type="ECO:0000313" key="4">
    <source>
        <dbReference type="RefSeq" id="XP_028155675.1"/>
    </source>
</evidence>
<dbReference type="Proteomes" id="UP001652700">
    <property type="component" value="Unplaced"/>
</dbReference>
<dbReference type="RefSeq" id="XP_050498682.1">
    <property type="nucleotide sequence ID" value="XM_050642725.1"/>
</dbReference>